<gene>
    <name evidence="2" type="ORF">Aam_047_008</name>
</gene>
<dbReference type="Proteomes" id="UP000032668">
    <property type="component" value="Unassembled WGS sequence"/>
</dbReference>
<evidence type="ECO:0000313" key="3">
    <source>
        <dbReference type="Proteomes" id="UP000032668"/>
    </source>
</evidence>
<dbReference type="RefSeq" id="WP_048878842.1">
    <property type="nucleotide sequence ID" value="NZ_BANC01000046.1"/>
</dbReference>
<accession>A0A0D6PFH6</accession>
<dbReference type="Pfam" id="PF08885">
    <property type="entry name" value="GSCFA"/>
    <property type="match status" value="1"/>
</dbReference>
<proteinExistence type="predicted"/>
<name>A0A0D6PFH6_9PROT</name>
<dbReference type="OrthoDB" id="369216at2"/>
<dbReference type="InterPro" id="IPR014982">
    <property type="entry name" value="GSCFA"/>
</dbReference>
<dbReference type="STRING" id="1120923.SAMN02746095_01721"/>
<keyword evidence="3" id="KW-1185">Reference proteome</keyword>
<feature type="domain" description="GSCFA" evidence="1">
    <location>
        <begin position="2"/>
        <end position="73"/>
    </location>
</feature>
<organism evidence="2 3">
    <name type="scientific">Acidocella aminolytica 101 = DSM 11237</name>
    <dbReference type="NCBI Taxonomy" id="1120923"/>
    <lineage>
        <taxon>Bacteria</taxon>
        <taxon>Pseudomonadati</taxon>
        <taxon>Pseudomonadota</taxon>
        <taxon>Alphaproteobacteria</taxon>
        <taxon>Acetobacterales</taxon>
        <taxon>Acidocellaceae</taxon>
        <taxon>Acidocella</taxon>
    </lineage>
</organism>
<comment type="caution">
    <text evidence="2">The sequence shown here is derived from an EMBL/GenBank/DDBJ whole genome shotgun (WGS) entry which is preliminary data.</text>
</comment>
<dbReference type="EMBL" id="BANC01000046">
    <property type="protein sequence ID" value="GAN80427.1"/>
    <property type="molecule type" value="Genomic_DNA"/>
</dbReference>
<dbReference type="AlphaFoldDB" id="A0A0D6PFH6"/>
<evidence type="ECO:0000313" key="2">
    <source>
        <dbReference type="EMBL" id="GAN80427.1"/>
    </source>
</evidence>
<sequence length="74" mass="8061">MEEISSDLIQFLDMLRRCNQNYQMILTTAPIPLVATARTDAHVLAATFHAKSVLRAAAEAMTRARPGVACFPSG</sequence>
<protein>
    <recommendedName>
        <fullName evidence="1">GSCFA domain-containing protein</fullName>
    </recommendedName>
</protein>
<evidence type="ECO:0000259" key="1">
    <source>
        <dbReference type="Pfam" id="PF08885"/>
    </source>
</evidence>
<reference evidence="2 3" key="1">
    <citation type="submission" date="2012-11" db="EMBL/GenBank/DDBJ databases">
        <title>Whole genome sequence of Acidocella aminolytica 101 = DSM 11237.</title>
        <authorList>
            <person name="Azuma Y."/>
            <person name="Higashiura N."/>
            <person name="Hirakawa H."/>
            <person name="Matsushita K."/>
        </authorList>
    </citation>
    <scope>NUCLEOTIDE SEQUENCE [LARGE SCALE GENOMIC DNA]</scope>
    <source>
        <strain evidence="3">101 / DSM 11237</strain>
    </source>
</reference>